<name>A0A6L9EHZ4_9FLAO</name>
<comment type="caution">
    <text evidence="2">The sequence shown here is derived from an EMBL/GenBank/DDBJ whole genome shotgun (WGS) entry which is preliminary data.</text>
</comment>
<gene>
    <name evidence="2" type="ORF">GTQ38_19885</name>
</gene>
<dbReference type="EMBL" id="WXYO01000009">
    <property type="protein sequence ID" value="NAS14282.1"/>
    <property type="molecule type" value="Genomic_DNA"/>
</dbReference>
<accession>A0A6L9EHZ4</accession>
<feature type="chain" id="PRO_5026782342" evidence="1">
    <location>
        <begin position="22"/>
        <end position="306"/>
    </location>
</feature>
<reference evidence="2 3" key="1">
    <citation type="submission" date="2020-01" db="EMBL/GenBank/DDBJ databases">
        <title>Bacteria diversity of Porities sp.</title>
        <authorList>
            <person name="Wang G."/>
        </authorList>
    </citation>
    <scope>NUCLEOTIDE SEQUENCE [LARGE SCALE GENOMIC DNA]</scope>
    <source>
        <strain evidence="2 3">R33</strain>
    </source>
</reference>
<keyword evidence="3" id="KW-1185">Reference proteome</keyword>
<organism evidence="2 3">
    <name type="scientific">Poritiphilus flavus</name>
    <dbReference type="NCBI Taxonomy" id="2697053"/>
    <lineage>
        <taxon>Bacteria</taxon>
        <taxon>Pseudomonadati</taxon>
        <taxon>Bacteroidota</taxon>
        <taxon>Flavobacteriia</taxon>
        <taxon>Flavobacteriales</taxon>
        <taxon>Flavobacteriaceae</taxon>
        <taxon>Poritiphilus</taxon>
    </lineage>
</organism>
<sequence>MRSLLLLGVLFCLSIPGMSYAQTEKLFHGLELYESLASGKAKMEPYAQQIKLIEVESPGFPLSKSSEAHVVCQNYQTQSGTIAEVVFTFADDKLSYIQAYGNAVEALTGHRKDTAQTYMGYGAYWKDYIVTKPAEDKVWILTPEAAHPNLFTWDNPYLPSNGGQPKTYETSAKVPEFVKMGGKLEDLQPVLEKASMFTNTMKLDGSDPNAQLQLDCFGIEYAGFPRKFEARFGDEQLNVVWILTGKGEEDRIRQKLIEAYGEIIFKNEAWEVFDNWQVLLRKDKPEVLLLTPELGEFYKKEYFKQQ</sequence>
<proteinExistence type="predicted"/>
<evidence type="ECO:0000256" key="1">
    <source>
        <dbReference type="SAM" id="SignalP"/>
    </source>
</evidence>
<keyword evidence="1" id="KW-0732">Signal</keyword>
<dbReference type="Proteomes" id="UP000475249">
    <property type="component" value="Unassembled WGS sequence"/>
</dbReference>
<feature type="signal peptide" evidence="1">
    <location>
        <begin position="1"/>
        <end position="21"/>
    </location>
</feature>
<dbReference type="RefSeq" id="WP_161437323.1">
    <property type="nucleotide sequence ID" value="NZ_WXYO01000009.1"/>
</dbReference>
<evidence type="ECO:0000313" key="2">
    <source>
        <dbReference type="EMBL" id="NAS14282.1"/>
    </source>
</evidence>
<evidence type="ECO:0000313" key="3">
    <source>
        <dbReference type="Proteomes" id="UP000475249"/>
    </source>
</evidence>
<dbReference type="AlphaFoldDB" id="A0A6L9EHZ4"/>
<protein>
    <submittedName>
        <fullName evidence="2">Uncharacterized protein</fullName>
    </submittedName>
</protein>